<evidence type="ECO:0000313" key="7">
    <source>
        <dbReference type="Proteomes" id="UP000651837"/>
    </source>
</evidence>
<dbReference type="PROSITE" id="PS51186">
    <property type="entry name" value="GNAT"/>
    <property type="match status" value="1"/>
</dbReference>
<evidence type="ECO:0000313" key="5">
    <source>
        <dbReference type="EMBL" id="PWK19393.1"/>
    </source>
</evidence>
<organism evidence="5 6">
    <name type="scientific">Maribacter polysiphoniae</name>
    <dbReference type="NCBI Taxonomy" id="429344"/>
    <lineage>
        <taxon>Bacteria</taxon>
        <taxon>Pseudomonadati</taxon>
        <taxon>Bacteroidota</taxon>
        <taxon>Flavobacteriia</taxon>
        <taxon>Flavobacteriales</taxon>
        <taxon>Flavobacteriaceae</taxon>
        <taxon>Maribacter</taxon>
    </lineage>
</organism>
<evidence type="ECO:0000313" key="4">
    <source>
        <dbReference type="EMBL" id="MBD1262976.1"/>
    </source>
</evidence>
<dbReference type="Proteomes" id="UP000245667">
    <property type="component" value="Unassembled WGS sequence"/>
</dbReference>
<sequence>MDSIIIRAAVLDDLEVLRNFEQGVIKAERPLDMTLGPDPISYYDLKALILNDDAHLVVAELGGKVIASGYALIKTAKPYLVHDRYSYLGFMYTVPEYRGRGVNTMILESLREWSYARGLKEIRLDVYSGNESAIRAYEKVGFKKHMVEMRLE</sequence>
<keyword evidence="2" id="KW-0012">Acyltransferase</keyword>
<protein>
    <submittedName>
        <fullName evidence="5">Acetyltransferase (GNAT) family protein</fullName>
    </submittedName>
    <submittedName>
        <fullName evidence="4">GNAT family N-acetyltransferase</fullName>
    </submittedName>
</protein>
<dbReference type="Pfam" id="PF00583">
    <property type="entry name" value="Acetyltransf_1"/>
    <property type="match status" value="1"/>
</dbReference>
<dbReference type="Proteomes" id="UP000651837">
    <property type="component" value="Unassembled WGS sequence"/>
</dbReference>
<dbReference type="Gene3D" id="3.40.630.30">
    <property type="match status" value="1"/>
</dbReference>
<dbReference type="AlphaFoldDB" id="A0A316DRS0"/>
<dbReference type="GO" id="GO:0016747">
    <property type="term" value="F:acyltransferase activity, transferring groups other than amino-acyl groups"/>
    <property type="evidence" value="ECO:0007669"/>
    <property type="project" value="InterPro"/>
</dbReference>
<proteinExistence type="predicted"/>
<accession>A0A316DRS0</accession>
<keyword evidence="7" id="KW-1185">Reference proteome</keyword>
<evidence type="ECO:0000256" key="1">
    <source>
        <dbReference type="ARBA" id="ARBA00022679"/>
    </source>
</evidence>
<dbReference type="OrthoDB" id="1450704at2"/>
<evidence type="ECO:0000313" key="6">
    <source>
        <dbReference type="Proteomes" id="UP000245667"/>
    </source>
</evidence>
<dbReference type="InterPro" id="IPR016181">
    <property type="entry name" value="Acyl_CoA_acyltransferase"/>
</dbReference>
<name>A0A316DRS0_9FLAO</name>
<dbReference type="RefSeq" id="WP_109654818.1">
    <property type="nucleotide sequence ID" value="NZ_JACWLN010000015.1"/>
</dbReference>
<dbReference type="SUPFAM" id="SSF55729">
    <property type="entry name" value="Acyl-CoA N-acyltransferases (Nat)"/>
    <property type="match status" value="1"/>
</dbReference>
<feature type="domain" description="N-acetyltransferase" evidence="3">
    <location>
        <begin position="4"/>
        <end position="152"/>
    </location>
</feature>
<dbReference type="InterPro" id="IPR000182">
    <property type="entry name" value="GNAT_dom"/>
</dbReference>
<dbReference type="EMBL" id="JACWLN010000015">
    <property type="protein sequence ID" value="MBD1262976.1"/>
    <property type="molecule type" value="Genomic_DNA"/>
</dbReference>
<keyword evidence="1 5" id="KW-0808">Transferase</keyword>
<dbReference type="CDD" id="cd04301">
    <property type="entry name" value="NAT_SF"/>
    <property type="match status" value="1"/>
</dbReference>
<gene>
    <name evidence="4" type="ORF">HZY62_20460</name>
    <name evidence="5" type="ORF">LX92_04246</name>
</gene>
<reference evidence="4 7" key="2">
    <citation type="submission" date="2020-07" db="EMBL/GenBank/DDBJ databases">
        <title>The draft genome sequence of Maribacter polysiphoniae KCTC 22021.</title>
        <authorList>
            <person name="Mu L."/>
        </authorList>
    </citation>
    <scope>NUCLEOTIDE SEQUENCE [LARGE SCALE GENOMIC DNA]</scope>
    <source>
        <strain evidence="4 7">KCTC 22021</strain>
    </source>
</reference>
<evidence type="ECO:0000259" key="3">
    <source>
        <dbReference type="PROSITE" id="PS51186"/>
    </source>
</evidence>
<dbReference type="InterPro" id="IPR050832">
    <property type="entry name" value="Bact_Acetyltransf"/>
</dbReference>
<dbReference type="PANTHER" id="PTHR43877:SF2">
    <property type="entry name" value="AMINOALKYLPHOSPHONATE N-ACETYLTRANSFERASE-RELATED"/>
    <property type="match status" value="1"/>
</dbReference>
<dbReference type="EMBL" id="QGGQ01000015">
    <property type="protein sequence ID" value="PWK19393.1"/>
    <property type="molecule type" value="Genomic_DNA"/>
</dbReference>
<comment type="caution">
    <text evidence="5">The sequence shown here is derived from an EMBL/GenBank/DDBJ whole genome shotgun (WGS) entry which is preliminary data.</text>
</comment>
<dbReference type="PANTHER" id="PTHR43877">
    <property type="entry name" value="AMINOALKYLPHOSPHONATE N-ACETYLTRANSFERASE-RELATED-RELATED"/>
    <property type="match status" value="1"/>
</dbReference>
<evidence type="ECO:0000256" key="2">
    <source>
        <dbReference type="ARBA" id="ARBA00023315"/>
    </source>
</evidence>
<reference evidence="5 6" key="1">
    <citation type="submission" date="2018-05" db="EMBL/GenBank/DDBJ databases">
        <title>Genomic Encyclopedia of Archaeal and Bacterial Type Strains, Phase II (KMG-II): from individual species to whole genera.</title>
        <authorList>
            <person name="Goeker M."/>
        </authorList>
    </citation>
    <scope>NUCLEOTIDE SEQUENCE [LARGE SCALE GENOMIC DNA]</scope>
    <source>
        <strain evidence="5 6">DSM 23514</strain>
    </source>
</reference>